<reference evidence="7" key="1">
    <citation type="submission" date="2016-10" db="EMBL/GenBank/DDBJ databases">
        <authorList>
            <person name="Varghese N."/>
            <person name="Submissions S."/>
        </authorList>
    </citation>
    <scope>NUCLEOTIDE SEQUENCE [LARGE SCALE GENOMIC DNA]</scope>
    <source>
        <strain evidence="7">DSM 13078</strain>
    </source>
</reference>
<feature type="compositionally biased region" description="Acidic residues" evidence="4">
    <location>
        <begin position="35"/>
        <end position="54"/>
    </location>
</feature>
<evidence type="ECO:0000256" key="3">
    <source>
        <dbReference type="ARBA" id="ARBA00022729"/>
    </source>
</evidence>
<evidence type="ECO:0000313" key="6">
    <source>
        <dbReference type="EMBL" id="SFC26725.1"/>
    </source>
</evidence>
<keyword evidence="7" id="KW-1185">Reference proteome</keyword>
<accession>A0A1I1HSE1</accession>
<keyword evidence="3" id="KW-0732">Signal</keyword>
<dbReference type="GO" id="GO:0015833">
    <property type="term" value="P:peptide transport"/>
    <property type="evidence" value="ECO:0007669"/>
    <property type="project" value="TreeGrafter"/>
</dbReference>
<dbReference type="PANTHER" id="PTHR30290">
    <property type="entry name" value="PERIPLASMIC BINDING COMPONENT OF ABC TRANSPORTER"/>
    <property type="match status" value="1"/>
</dbReference>
<evidence type="ECO:0000256" key="2">
    <source>
        <dbReference type="ARBA" id="ARBA00022448"/>
    </source>
</evidence>
<dbReference type="PROSITE" id="PS51318">
    <property type="entry name" value="TAT"/>
    <property type="match status" value="1"/>
</dbReference>
<dbReference type="Proteomes" id="UP000199161">
    <property type="component" value="Unassembled WGS sequence"/>
</dbReference>
<dbReference type="GO" id="GO:1904680">
    <property type="term" value="F:peptide transmembrane transporter activity"/>
    <property type="evidence" value="ECO:0007669"/>
    <property type="project" value="TreeGrafter"/>
</dbReference>
<name>A0A1I1HSE1_NATHA</name>
<dbReference type="Gene3D" id="3.40.190.10">
    <property type="entry name" value="Periplasmic binding protein-like II"/>
    <property type="match status" value="1"/>
</dbReference>
<evidence type="ECO:0000256" key="1">
    <source>
        <dbReference type="ARBA" id="ARBA00005695"/>
    </source>
</evidence>
<dbReference type="Pfam" id="PF00496">
    <property type="entry name" value="SBP_bac_5"/>
    <property type="match status" value="1"/>
</dbReference>
<gene>
    <name evidence="6" type="ORF">SAMN05444422_106141</name>
</gene>
<dbReference type="InterPro" id="IPR006311">
    <property type="entry name" value="TAT_signal"/>
</dbReference>
<dbReference type="AlphaFoldDB" id="A0A1I1HSE1"/>
<dbReference type="CDD" id="cd00995">
    <property type="entry name" value="PBP2_NikA_DppA_OppA_like"/>
    <property type="match status" value="1"/>
</dbReference>
<dbReference type="EMBL" id="FOKW01000006">
    <property type="protein sequence ID" value="SFC26725.1"/>
    <property type="molecule type" value="Genomic_DNA"/>
</dbReference>
<sequence>MSYKEATNRRKFLTKAGATAGLVGLTVTAGCFGAGDDEEEDEDGGADVEATDPDELGEQLPTYQFLNNAQSYNPPRHDAINLMADQFGEIGLDMEVEVLEWGTLFNRVDVEYDYDFSTWHTFFTIDPVLELNSTMYSENTDPGEGNFAGYENPDADDLMDQYLEEPDADTRIELIHDLQRTLMEDLPQMPVVDMPFLAVYNNEEVDNWEADLPLGFNSYWTMINLEMQGGEDTLKGYWPEALDTMNVLGHNDENKHTYNFSVMYDSIVRLDNEGEINTDVSLATDYERVDATTMEYTIRDHTFHDGEPLTVEDVAFSYNYISENEVPVYSVQSNFIDEAEVVDDSTVRIHMPDDNPLGPFNLLVGTQIPILPEHRWADRDEPSQVNVQEPVGSGPLQFDYWDQGAELGLERFDDHFAPVDFEQRFWRIIPETSTVWENLRNGDLNYEPFGRIDRQLDENRDEDQISVESLPATSFWHCTPNQRSDGLDDPEVRKAAFNAVPRSAIVDQILFGVPEPGFNVVTEAFGPLHTDDVPRYEEGVDVAIERLQDAGYGYDEDGMLHFLAE</sequence>
<dbReference type="InterPro" id="IPR000914">
    <property type="entry name" value="SBP_5_dom"/>
</dbReference>
<dbReference type="PANTHER" id="PTHR30290:SF9">
    <property type="entry name" value="OLIGOPEPTIDE-BINDING PROTEIN APPA"/>
    <property type="match status" value="1"/>
</dbReference>
<dbReference type="Gene3D" id="3.10.105.10">
    <property type="entry name" value="Dipeptide-binding Protein, Domain 3"/>
    <property type="match status" value="2"/>
</dbReference>
<protein>
    <submittedName>
        <fullName evidence="6">Peptide/nickel transport system substrate-binding protein</fullName>
    </submittedName>
</protein>
<evidence type="ECO:0000256" key="4">
    <source>
        <dbReference type="SAM" id="MobiDB-lite"/>
    </source>
</evidence>
<keyword evidence="2" id="KW-0813">Transport</keyword>
<dbReference type="SUPFAM" id="SSF53850">
    <property type="entry name" value="Periplasmic binding protein-like II"/>
    <property type="match status" value="2"/>
</dbReference>
<evidence type="ECO:0000313" key="7">
    <source>
        <dbReference type="Proteomes" id="UP000199161"/>
    </source>
</evidence>
<evidence type="ECO:0000259" key="5">
    <source>
        <dbReference type="Pfam" id="PF00496"/>
    </source>
</evidence>
<comment type="similarity">
    <text evidence="1">Belongs to the bacterial solute-binding protein 5 family.</text>
</comment>
<dbReference type="PROSITE" id="PS51257">
    <property type="entry name" value="PROKAR_LIPOPROTEIN"/>
    <property type="match status" value="1"/>
</dbReference>
<feature type="region of interest" description="Disordered" evidence="4">
    <location>
        <begin position="33"/>
        <end position="54"/>
    </location>
</feature>
<organism evidence="6 7">
    <name type="scientific">Natronobacterium haloterrestre</name>
    <name type="common">Halobiforma haloterrestris</name>
    <dbReference type="NCBI Taxonomy" id="148448"/>
    <lineage>
        <taxon>Archaea</taxon>
        <taxon>Methanobacteriati</taxon>
        <taxon>Methanobacteriota</taxon>
        <taxon>Stenosarchaea group</taxon>
        <taxon>Halobacteria</taxon>
        <taxon>Halobacteriales</taxon>
        <taxon>Natrialbaceae</taxon>
        <taxon>Natronobacterium</taxon>
    </lineage>
</organism>
<dbReference type="InterPro" id="IPR039424">
    <property type="entry name" value="SBP_5"/>
</dbReference>
<feature type="domain" description="Solute-binding protein family 5" evidence="5">
    <location>
        <begin position="282"/>
        <end position="559"/>
    </location>
</feature>
<proteinExistence type="inferred from homology"/>